<reference evidence="11 13" key="1">
    <citation type="submission" date="2015-02" db="EMBL/GenBank/DDBJ databases">
        <authorList>
            <person name="Chooi Y.-H."/>
        </authorList>
    </citation>
    <scope>NUCLEOTIDE SEQUENCE [LARGE SCALE GENOMIC DNA]</scope>
    <source>
        <strain evidence="11">E3</strain>
    </source>
</reference>
<comment type="function">
    <text evidence="8">Centriole-enriched microtubule-binding protein involved in centriole biogenesis. In collaboration with CEP295 and POC1B, is required for the centriole-to-centrosome conversion by ensuring the formation of bona fide centriole wall. Functions as a linker component that maintains centrosome cohesion. Associates with CROCC and regulates its stability and localization to the centrosome.</text>
</comment>
<geneLocation type="mitochondrion" evidence="12"/>
<evidence type="ECO:0000256" key="9">
    <source>
        <dbReference type="SAM" id="MobiDB-lite"/>
    </source>
</evidence>
<keyword evidence="5" id="KW-0963">Cytoplasm</keyword>
<comment type="subcellular location">
    <subcellularLocation>
        <location evidence="1">Cytoplasm</location>
        <location evidence="1">Cytoskeleton</location>
        <location evidence="1">Microtubule organizing center</location>
        <location evidence="1">Centrosome</location>
        <location evidence="1">Centriole</location>
    </subcellularLocation>
    <subcellularLocation>
        <location evidence="3">Cytoplasm</location>
        <location evidence="3">Cytoskeleton</location>
        <location evidence="3">Spindle pole</location>
    </subcellularLocation>
    <subcellularLocation>
        <location evidence="2">Midbody</location>
    </subcellularLocation>
</comment>
<keyword evidence="12" id="KW-0496">Mitochondrion</keyword>
<evidence type="ECO:0000313" key="12">
    <source>
        <dbReference type="EMBL" id="SPR00380.1"/>
    </source>
</evidence>
<dbReference type="PANTHER" id="PTHR31477:SF1">
    <property type="entry name" value="CENTROSOMAL PROTEIN OF 44 KDA"/>
    <property type="match status" value="1"/>
</dbReference>
<dbReference type="AlphaFoldDB" id="A0A0G4IJU5"/>
<keyword evidence="7" id="KW-0206">Cytoskeleton</keyword>
<feature type="compositionally biased region" description="Basic and acidic residues" evidence="9">
    <location>
        <begin position="358"/>
        <end position="374"/>
    </location>
</feature>
<dbReference type="Proteomes" id="UP000039324">
    <property type="component" value="Unassembled WGS sequence"/>
</dbReference>
<evidence type="ECO:0000256" key="6">
    <source>
        <dbReference type="ARBA" id="ARBA00023054"/>
    </source>
</evidence>
<evidence type="ECO:0000313" key="14">
    <source>
        <dbReference type="Proteomes" id="UP000290189"/>
    </source>
</evidence>
<dbReference type="GO" id="GO:0005814">
    <property type="term" value="C:centriole"/>
    <property type="evidence" value="ECO:0007669"/>
    <property type="project" value="UniProtKB-SubCell"/>
</dbReference>
<evidence type="ECO:0000313" key="13">
    <source>
        <dbReference type="Proteomes" id="UP000039324"/>
    </source>
</evidence>
<keyword evidence="13" id="KW-1185">Reference proteome</keyword>
<accession>A0A0G4IJU5</accession>
<dbReference type="OrthoDB" id="259598at2759"/>
<feature type="region of interest" description="Disordered" evidence="9">
    <location>
        <begin position="158"/>
        <end position="181"/>
    </location>
</feature>
<evidence type="ECO:0000256" key="2">
    <source>
        <dbReference type="ARBA" id="ARBA00004214"/>
    </source>
</evidence>
<evidence type="ECO:0000313" key="11">
    <source>
        <dbReference type="EMBL" id="CEO95506.1"/>
    </source>
</evidence>
<organism evidence="11 13">
    <name type="scientific">Plasmodiophora brassicae</name>
    <name type="common">Clubroot disease agent</name>
    <dbReference type="NCBI Taxonomy" id="37360"/>
    <lineage>
        <taxon>Eukaryota</taxon>
        <taxon>Sar</taxon>
        <taxon>Rhizaria</taxon>
        <taxon>Endomyxa</taxon>
        <taxon>Phytomyxea</taxon>
        <taxon>Plasmodiophorida</taxon>
        <taxon>Plasmodiophoridae</taxon>
        <taxon>Plasmodiophora</taxon>
    </lineage>
</organism>
<keyword evidence="6" id="KW-0175">Coiled coil</keyword>
<feature type="domain" description="Centrosomal CEP44" evidence="10">
    <location>
        <begin position="12"/>
        <end position="132"/>
    </location>
</feature>
<dbReference type="GO" id="GO:0000922">
    <property type="term" value="C:spindle pole"/>
    <property type="evidence" value="ECO:0007669"/>
    <property type="project" value="UniProtKB-SubCell"/>
</dbReference>
<sequence>MSSFVPTGPTGDVSNAFERLRRLLPKIRYHRPLDAVQACAGAPEALLPVLHYALLEFSHDIARHISACGYELMGKTDARFVQECFRMLGDVFEYHPSVSAKQFLARGFAERKLNLVADTIRLVIEKKKRLAAPAPTARRMSVHTPSPTIIRTVGGEQALQEPAPSPRADPPPVPAAKATVQTDDRTLDLITTLAARLDNLEAGLQTSLETINAKLVILEGRVRFLEFRERSPTKTPELPAKHDALERPEDDSPETRRDNSVESRKGRSVEVRPDRSVERRHVSAAPPPPAPVRDKSQMEASPPDDDLLHSNRNVSSVVECTDQVRGALETLSTTPDANFISNLMARVQQTDQMLARAQQDRHEGESRPSYAMHE</sequence>
<dbReference type="EMBL" id="CDSF01000024">
    <property type="protein sequence ID" value="CEO95506.1"/>
    <property type="molecule type" value="Genomic_DNA"/>
</dbReference>
<feature type="region of interest" description="Disordered" evidence="9">
    <location>
        <begin position="231"/>
        <end position="310"/>
    </location>
</feature>
<dbReference type="PANTHER" id="PTHR31477">
    <property type="entry name" value="CENTROSOMAL PROTEIN OF 44 KDA"/>
    <property type="match status" value="1"/>
</dbReference>
<reference evidence="12 14" key="2">
    <citation type="submission" date="2018-03" db="EMBL/GenBank/DDBJ databases">
        <authorList>
            <person name="Fogelqvist J."/>
        </authorList>
    </citation>
    <scope>NUCLEOTIDE SEQUENCE [LARGE SCALE GENOMIC DNA]</scope>
</reference>
<dbReference type="EMBL" id="OVEO01000014">
    <property type="protein sequence ID" value="SPR00380.1"/>
    <property type="molecule type" value="Genomic_DNA"/>
</dbReference>
<evidence type="ECO:0000259" key="10">
    <source>
        <dbReference type="Pfam" id="PF15007"/>
    </source>
</evidence>
<feature type="compositionally biased region" description="Pro residues" evidence="9">
    <location>
        <begin position="163"/>
        <end position="174"/>
    </location>
</feature>
<evidence type="ECO:0000256" key="5">
    <source>
        <dbReference type="ARBA" id="ARBA00022490"/>
    </source>
</evidence>
<evidence type="ECO:0000256" key="8">
    <source>
        <dbReference type="ARBA" id="ARBA00046235"/>
    </source>
</evidence>
<feature type="compositionally biased region" description="Basic and acidic residues" evidence="9">
    <location>
        <begin position="253"/>
        <end position="281"/>
    </location>
</feature>
<dbReference type="Proteomes" id="UP000290189">
    <property type="component" value="Unassembled WGS sequence"/>
</dbReference>
<dbReference type="GO" id="GO:0030496">
    <property type="term" value="C:midbody"/>
    <property type="evidence" value="ECO:0007669"/>
    <property type="project" value="UniProtKB-SubCell"/>
</dbReference>
<feature type="region of interest" description="Disordered" evidence="9">
    <location>
        <begin position="352"/>
        <end position="374"/>
    </location>
</feature>
<name>A0A0G4IJU5_PLABS</name>
<evidence type="ECO:0000256" key="1">
    <source>
        <dbReference type="ARBA" id="ARBA00004114"/>
    </source>
</evidence>
<proteinExistence type="predicted"/>
<gene>
    <name evidence="11" type="ORF">PBRA_004232</name>
    <name evidence="12" type="ORF">PLBR_LOCUS7595</name>
</gene>
<protein>
    <recommendedName>
        <fullName evidence="4">Centrosomal protein of 44 kDa</fullName>
    </recommendedName>
</protein>
<evidence type="ECO:0000256" key="4">
    <source>
        <dbReference type="ARBA" id="ARBA00014053"/>
    </source>
</evidence>
<evidence type="ECO:0000256" key="3">
    <source>
        <dbReference type="ARBA" id="ARBA00004647"/>
    </source>
</evidence>
<dbReference type="STRING" id="37360.A0A0G4IJU5"/>
<evidence type="ECO:0000256" key="7">
    <source>
        <dbReference type="ARBA" id="ARBA00023212"/>
    </source>
</evidence>
<dbReference type="Pfam" id="PF15007">
    <property type="entry name" value="CEP44"/>
    <property type="match status" value="1"/>
</dbReference>
<dbReference type="InterPro" id="IPR029157">
    <property type="entry name" value="CEP44_CC"/>
</dbReference>
<dbReference type="InterPro" id="IPR033603">
    <property type="entry name" value="CEP44"/>
</dbReference>